<dbReference type="Pfam" id="PF09234">
    <property type="entry name" value="DUF1963"/>
    <property type="match status" value="1"/>
</dbReference>
<organism evidence="2 3">
    <name type="scientific">Kitasatospora purpeofusca</name>
    <dbReference type="NCBI Taxonomy" id="67352"/>
    <lineage>
        <taxon>Bacteria</taxon>
        <taxon>Bacillati</taxon>
        <taxon>Actinomycetota</taxon>
        <taxon>Actinomycetes</taxon>
        <taxon>Kitasatosporales</taxon>
        <taxon>Streptomycetaceae</taxon>
        <taxon>Kitasatospora</taxon>
    </lineage>
</organism>
<evidence type="ECO:0000256" key="1">
    <source>
        <dbReference type="SAM" id="MobiDB-lite"/>
    </source>
</evidence>
<name>A0ABZ1TUH1_9ACTN</name>
<dbReference type="InterPro" id="IPR015315">
    <property type="entry name" value="DUF1963"/>
</dbReference>
<evidence type="ECO:0000313" key="3">
    <source>
        <dbReference type="Proteomes" id="UP001432222"/>
    </source>
</evidence>
<sequence>MTTLITEGGPVAADATVTRIGGVPLAPPGTAWPSCADCGGPLQFLAQIVLDGSGAAVTGGPGQQDRLLALFACQNRPGVCQDWDARSGANLALILPAHGLVPIPRPVPSDLDEAEDEAEDGAEDGDSDEDEFDDEEDDEDDEVLLLGATRAAEPQLLPDAQDFDSARAGWAARTGRPRNHVLGQLNGTPAWLQYDRTPNCATCAEPMRLAVQLQEGPDPLTAMNFGSGRAYAFTCSPCTDAAFLWQC</sequence>
<feature type="region of interest" description="Disordered" evidence="1">
    <location>
        <begin position="104"/>
        <end position="140"/>
    </location>
</feature>
<dbReference type="EMBL" id="CP108110">
    <property type="protein sequence ID" value="WUQ82373.1"/>
    <property type="molecule type" value="Genomic_DNA"/>
</dbReference>
<gene>
    <name evidence="2" type="ORF">OHA16_04920</name>
</gene>
<feature type="compositionally biased region" description="Acidic residues" evidence="1">
    <location>
        <begin position="110"/>
        <end position="140"/>
    </location>
</feature>
<accession>A0ABZ1TUH1</accession>
<reference evidence="2" key="1">
    <citation type="submission" date="2022-10" db="EMBL/GenBank/DDBJ databases">
        <title>The complete genomes of actinobacterial strains from the NBC collection.</title>
        <authorList>
            <person name="Joergensen T.S."/>
            <person name="Alvarez Arevalo M."/>
            <person name="Sterndorff E.B."/>
            <person name="Faurdal D."/>
            <person name="Vuksanovic O."/>
            <person name="Mourched A.-S."/>
            <person name="Charusanti P."/>
            <person name="Shaw S."/>
            <person name="Blin K."/>
            <person name="Weber T."/>
        </authorList>
    </citation>
    <scope>NUCLEOTIDE SEQUENCE</scope>
    <source>
        <strain evidence="2">NBC_00222</strain>
    </source>
</reference>
<evidence type="ECO:0000313" key="2">
    <source>
        <dbReference type="EMBL" id="WUQ82373.1"/>
    </source>
</evidence>
<proteinExistence type="predicted"/>
<protein>
    <submittedName>
        <fullName evidence="2">YwqG family protein</fullName>
    </submittedName>
</protein>
<dbReference type="Proteomes" id="UP001432222">
    <property type="component" value="Chromosome"/>
</dbReference>
<keyword evidence="3" id="KW-1185">Reference proteome</keyword>
<dbReference type="RefSeq" id="WP_328953439.1">
    <property type="nucleotide sequence ID" value="NZ_CP108110.1"/>
</dbReference>
<dbReference type="Gene3D" id="2.30.320.10">
    <property type="entry name" value="YwqG-like"/>
    <property type="match status" value="1"/>
</dbReference>